<evidence type="ECO:0000313" key="1">
    <source>
        <dbReference type="EMBL" id="MRG86086.1"/>
    </source>
</evidence>
<keyword evidence="2" id="KW-1185">Reference proteome</keyword>
<accession>A0A6G1X5A8</accession>
<dbReference type="InterPro" id="IPR043749">
    <property type="entry name" value="DUF5694"/>
</dbReference>
<evidence type="ECO:0008006" key="3">
    <source>
        <dbReference type="Google" id="ProtNLM"/>
    </source>
</evidence>
<protein>
    <recommendedName>
        <fullName evidence="3">TraB/GumN family protein</fullName>
    </recommendedName>
</protein>
<name>A0A6G1X5A8_9BACI</name>
<dbReference type="Pfam" id="PF18950">
    <property type="entry name" value="DUF5694"/>
    <property type="match status" value="1"/>
</dbReference>
<dbReference type="RefSeq" id="WP_153728001.1">
    <property type="nucleotide sequence ID" value="NZ_WJNH01000003.1"/>
</dbReference>
<proteinExistence type="predicted"/>
<organism evidence="1 2">
    <name type="scientific">Salinibacillus xinjiangensis</name>
    <dbReference type="NCBI Taxonomy" id="1229268"/>
    <lineage>
        <taxon>Bacteria</taxon>
        <taxon>Bacillati</taxon>
        <taxon>Bacillota</taxon>
        <taxon>Bacilli</taxon>
        <taxon>Bacillales</taxon>
        <taxon>Bacillaceae</taxon>
        <taxon>Salinibacillus</taxon>
    </lineage>
</organism>
<comment type="caution">
    <text evidence="1">The sequence shown here is derived from an EMBL/GenBank/DDBJ whole genome shotgun (WGS) entry which is preliminary data.</text>
</comment>
<dbReference type="OrthoDB" id="2080342at2"/>
<evidence type="ECO:0000313" key="2">
    <source>
        <dbReference type="Proteomes" id="UP000480185"/>
    </source>
</evidence>
<sequence>MGRSSKKSKVMVLGTFHMRYTPDLKRIDIDESIVQQRQKEIRKVVESLKEYNPTKIAFEIVKEDNDSLNKEFQQYLDGTFKLGVNEIHQFGFQTAAELNHRQVYAIDWMDTVGNMGLGQVLDWAKEEQPDMYNLIHEYYRPKLQLDIKGNSIHELVRECNSESRIKLDHEMYMAIARIGKGIEYIGMDWLRWWYQRNLTIYKNLAEITNASCDRTLLIIGAAHVHLVSQFLVESGLFEVISPNEYLNKSKG</sequence>
<dbReference type="EMBL" id="WJNH01000003">
    <property type="protein sequence ID" value="MRG86086.1"/>
    <property type="molecule type" value="Genomic_DNA"/>
</dbReference>
<gene>
    <name evidence="1" type="ORF">GH754_07080</name>
</gene>
<dbReference type="Proteomes" id="UP000480185">
    <property type="component" value="Unassembled WGS sequence"/>
</dbReference>
<reference evidence="1 2" key="1">
    <citation type="submission" date="2019-11" db="EMBL/GenBank/DDBJ databases">
        <authorList>
            <person name="Li J."/>
        </authorList>
    </citation>
    <scope>NUCLEOTIDE SEQUENCE [LARGE SCALE GENOMIC DNA]</scope>
    <source>
        <strain evidence="1 2">J4</strain>
    </source>
</reference>
<dbReference type="AlphaFoldDB" id="A0A6G1X5A8"/>